<organism evidence="2 3">
    <name type="scientific">Aspergillus saccharolyticus JOP 1030-1</name>
    <dbReference type="NCBI Taxonomy" id="1450539"/>
    <lineage>
        <taxon>Eukaryota</taxon>
        <taxon>Fungi</taxon>
        <taxon>Dikarya</taxon>
        <taxon>Ascomycota</taxon>
        <taxon>Pezizomycotina</taxon>
        <taxon>Eurotiomycetes</taxon>
        <taxon>Eurotiomycetidae</taxon>
        <taxon>Eurotiales</taxon>
        <taxon>Aspergillaceae</taxon>
        <taxon>Aspergillus</taxon>
        <taxon>Aspergillus subgen. Circumdati</taxon>
    </lineage>
</organism>
<dbReference type="AlphaFoldDB" id="A0A318ZR54"/>
<dbReference type="PANTHER" id="PTHR22946:SF12">
    <property type="entry name" value="CONIDIAL PIGMENT BIOSYNTHESIS PROTEIN AYG1 (AFU_ORTHOLOGUE AFUA_2G17550)"/>
    <property type="match status" value="1"/>
</dbReference>
<keyword evidence="3" id="KW-1185">Reference proteome</keyword>
<dbReference type="GO" id="GO:0016787">
    <property type="term" value="F:hydrolase activity"/>
    <property type="evidence" value="ECO:0007669"/>
    <property type="project" value="UniProtKB-KW"/>
</dbReference>
<dbReference type="InterPro" id="IPR050261">
    <property type="entry name" value="FrsA_esterase"/>
</dbReference>
<proteinExistence type="predicted"/>
<dbReference type="OrthoDB" id="5409895at2759"/>
<protein>
    <submittedName>
        <fullName evidence="2">Alpha/beta-hydrolase</fullName>
    </submittedName>
</protein>
<evidence type="ECO:0000313" key="3">
    <source>
        <dbReference type="Proteomes" id="UP000248349"/>
    </source>
</evidence>
<dbReference type="InterPro" id="IPR029058">
    <property type="entry name" value="AB_hydrolase_fold"/>
</dbReference>
<dbReference type="InterPro" id="IPR010520">
    <property type="entry name" value="FrsA-like"/>
</dbReference>
<evidence type="ECO:0000313" key="2">
    <source>
        <dbReference type="EMBL" id="PYH46430.1"/>
    </source>
</evidence>
<reference evidence="2 3" key="1">
    <citation type="submission" date="2016-12" db="EMBL/GenBank/DDBJ databases">
        <title>The genomes of Aspergillus section Nigri reveals drivers in fungal speciation.</title>
        <authorList>
            <consortium name="DOE Joint Genome Institute"/>
            <person name="Vesth T.C."/>
            <person name="Nybo J."/>
            <person name="Theobald S."/>
            <person name="Brandl J."/>
            <person name="Frisvad J.C."/>
            <person name="Nielsen K.F."/>
            <person name="Lyhne E.K."/>
            <person name="Kogle M.E."/>
            <person name="Kuo A."/>
            <person name="Riley R."/>
            <person name="Clum A."/>
            <person name="Nolan M."/>
            <person name="Lipzen A."/>
            <person name="Salamov A."/>
            <person name="Henrissat B."/>
            <person name="Wiebenga A."/>
            <person name="De Vries R.P."/>
            <person name="Grigoriev I.V."/>
            <person name="Mortensen U.H."/>
            <person name="Andersen M.R."/>
            <person name="Baker S.E."/>
        </authorList>
    </citation>
    <scope>NUCLEOTIDE SEQUENCE [LARGE SCALE GENOMIC DNA]</scope>
    <source>
        <strain evidence="2 3">JOP 1030-1</strain>
    </source>
</reference>
<dbReference type="PANTHER" id="PTHR22946">
    <property type="entry name" value="DIENELACTONE HYDROLASE DOMAIN-CONTAINING PROTEIN-RELATED"/>
    <property type="match status" value="1"/>
</dbReference>
<name>A0A318ZR54_9EURO</name>
<dbReference type="SUPFAM" id="SSF53474">
    <property type="entry name" value="alpha/beta-Hydrolases"/>
    <property type="match status" value="1"/>
</dbReference>
<dbReference type="Gene3D" id="3.40.50.1820">
    <property type="entry name" value="alpha/beta hydrolase"/>
    <property type="match status" value="1"/>
</dbReference>
<gene>
    <name evidence="2" type="ORF">BP01DRAFT_15533</name>
</gene>
<accession>A0A318ZR54</accession>
<dbReference type="STRING" id="1450539.A0A318ZR54"/>
<keyword evidence="1 2" id="KW-0378">Hydrolase</keyword>
<dbReference type="FunFam" id="3.40.50.1820:FF:000145">
    <property type="entry name" value="Pigment biosynthesis protein"/>
    <property type="match status" value="1"/>
</dbReference>
<dbReference type="GeneID" id="37071888"/>
<evidence type="ECO:0000256" key="1">
    <source>
        <dbReference type="ARBA" id="ARBA00022801"/>
    </source>
</evidence>
<sequence length="456" mass="51697">MAPWLMGEKFNTVYPHKGSIKALWETKWKFACEKSVYPFHDGSIEDFEPIFQKLIKENINDAYEDAYTQAFFPIAESLEQQATSALNNKNPQEASDLLRRAAVVYRISRFPYVDPTKDDIKKEAFARQKRVYLQAASFWTPKIEEVIIPHKNQAAADGPNVPLFVRTPEHASANAPVPVILLMTGLDGYRPDNSQRTHEILNRGWAVVIAEIPGTADSPADPSDPAAPDRLWDTVLDYIASRPELDASRVAAWGLSAGGFYAIRAAHTHRDRLRGCIAHGPGCHYFMDREWLTRVDDHEYPFLLTRAWAKKYGYNDVDDFRVNAQKKFSLVETGIVDQPSTRLLLLNGIDDGVTPIEDCLVLFNHGSPKEGRYVTYLTKSAEKLFPRNDLFHACLSFSVVSFFLPHKPSFAKLTDYIHTQCSFFPGLPHMGYPHSLPVSYKWLEEVLESKSAMLKN</sequence>
<dbReference type="EMBL" id="KZ821227">
    <property type="protein sequence ID" value="PYH46430.1"/>
    <property type="molecule type" value="Genomic_DNA"/>
</dbReference>
<dbReference type="RefSeq" id="XP_025432412.1">
    <property type="nucleotide sequence ID" value="XM_025570660.1"/>
</dbReference>
<dbReference type="Proteomes" id="UP000248349">
    <property type="component" value="Unassembled WGS sequence"/>
</dbReference>
<dbReference type="Pfam" id="PF06500">
    <property type="entry name" value="FrsA-like"/>
    <property type="match status" value="1"/>
</dbReference>